<gene>
    <name evidence="3" type="ORF">ACIB24_04970</name>
</gene>
<reference evidence="3 4" key="1">
    <citation type="submission" date="2024-10" db="EMBL/GenBank/DDBJ databases">
        <title>The Natural Products Discovery Center: Release of the First 8490 Sequenced Strains for Exploring Actinobacteria Biosynthetic Diversity.</title>
        <authorList>
            <person name="Kalkreuter E."/>
            <person name="Kautsar S.A."/>
            <person name="Yang D."/>
            <person name="Bader C.D."/>
            <person name="Teijaro C.N."/>
            <person name="Fluegel L."/>
            <person name="Davis C.M."/>
            <person name="Simpson J.R."/>
            <person name="Lauterbach L."/>
            <person name="Steele A.D."/>
            <person name="Gui C."/>
            <person name="Meng S."/>
            <person name="Li G."/>
            <person name="Viehrig K."/>
            <person name="Ye F."/>
            <person name="Su P."/>
            <person name="Kiefer A.F."/>
            <person name="Nichols A."/>
            <person name="Cepeda A.J."/>
            <person name="Yan W."/>
            <person name="Fan B."/>
            <person name="Jiang Y."/>
            <person name="Adhikari A."/>
            <person name="Zheng C.-J."/>
            <person name="Schuster L."/>
            <person name="Cowan T.M."/>
            <person name="Smanski M.J."/>
            <person name="Chevrette M.G."/>
            <person name="De Carvalho L.P.S."/>
            <person name="Shen B."/>
        </authorList>
    </citation>
    <scope>NUCLEOTIDE SEQUENCE [LARGE SCALE GENOMIC DNA]</scope>
    <source>
        <strain evidence="3 4">NPDC049639</strain>
    </source>
</reference>
<dbReference type="PRINTS" id="PR00111">
    <property type="entry name" value="ABHYDROLASE"/>
</dbReference>
<dbReference type="Proteomes" id="UP001612915">
    <property type="component" value="Unassembled WGS sequence"/>
</dbReference>
<comment type="caution">
    <text evidence="3">The sequence shown here is derived from an EMBL/GenBank/DDBJ whole genome shotgun (WGS) entry which is preliminary data.</text>
</comment>
<dbReference type="RefSeq" id="WP_398275993.1">
    <property type="nucleotide sequence ID" value="NZ_JBITLV010000001.1"/>
</dbReference>
<dbReference type="InterPro" id="IPR050266">
    <property type="entry name" value="AB_hydrolase_sf"/>
</dbReference>
<proteinExistence type="predicted"/>
<dbReference type="InterPro" id="IPR029058">
    <property type="entry name" value="AB_hydrolase_fold"/>
</dbReference>
<dbReference type="InterPro" id="IPR000073">
    <property type="entry name" value="AB_hydrolase_1"/>
</dbReference>
<dbReference type="PANTHER" id="PTHR43798:SF31">
    <property type="entry name" value="AB HYDROLASE SUPERFAMILY PROTEIN YCLE"/>
    <property type="match status" value="1"/>
</dbReference>
<dbReference type="PANTHER" id="PTHR43798">
    <property type="entry name" value="MONOACYLGLYCEROL LIPASE"/>
    <property type="match status" value="1"/>
</dbReference>
<name>A0ABW8AJ76_9ACTN</name>
<evidence type="ECO:0000256" key="1">
    <source>
        <dbReference type="ARBA" id="ARBA00022801"/>
    </source>
</evidence>
<evidence type="ECO:0000313" key="4">
    <source>
        <dbReference type="Proteomes" id="UP001612915"/>
    </source>
</evidence>
<dbReference type="GO" id="GO:0016787">
    <property type="term" value="F:hydrolase activity"/>
    <property type="evidence" value="ECO:0007669"/>
    <property type="project" value="UniProtKB-KW"/>
</dbReference>
<dbReference type="Gene3D" id="3.40.50.1820">
    <property type="entry name" value="alpha/beta hydrolase"/>
    <property type="match status" value="1"/>
</dbReference>
<keyword evidence="1 3" id="KW-0378">Hydrolase</keyword>
<protein>
    <submittedName>
        <fullName evidence="3">Alpha/beta fold hydrolase</fullName>
    </submittedName>
</protein>
<dbReference type="EMBL" id="JBITLV010000001">
    <property type="protein sequence ID" value="MFI7586407.1"/>
    <property type="molecule type" value="Genomic_DNA"/>
</dbReference>
<dbReference type="Pfam" id="PF12697">
    <property type="entry name" value="Abhydrolase_6"/>
    <property type="match status" value="1"/>
</dbReference>
<sequence>MLSSLLNGQVFGERVGSGAPAVLALHGWRRTHADLMGVFGDLPGLAIDLPGFGASPTPTEAWGSPEYATALLPLLDDLAEPRIVVGHSFGGRVAVQLAAAAPERVKGLVLTGVPLIRGEVRPPSLGYRLLRGATNKGLIPAKYLEARKQRTGSDDYRAATGVMRDIFVTLVNETYDDVMKRVQCPVFMVWGEHDTAAPPQRNKRAQALFPQARLRIVEGSGHLIDAPLEAAVRDAVQQAAEVSA</sequence>
<feature type="domain" description="AB hydrolase-1" evidence="2">
    <location>
        <begin position="22"/>
        <end position="228"/>
    </location>
</feature>
<evidence type="ECO:0000259" key="2">
    <source>
        <dbReference type="Pfam" id="PF12697"/>
    </source>
</evidence>
<evidence type="ECO:0000313" key="3">
    <source>
        <dbReference type="EMBL" id="MFI7586407.1"/>
    </source>
</evidence>
<organism evidence="3 4">
    <name type="scientific">Spongisporangium articulatum</name>
    <dbReference type="NCBI Taxonomy" id="3362603"/>
    <lineage>
        <taxon>Bacteria</taxon>
        <taxon>Bacillati</taxon>
        <taxon>Actinomycetota</taxon>
        <taxon>Actinomycetes</taxon>
        <taxon>Kineosporiales</taxon>
        <taxon>Kineosporiaceae</taxon>
        <taxon>Spongisporangium</taxon>
    </lineage>
</organism>
<keyword evidence="4" id="KW-1185">Reference proteome</keyword>
<dbReference type="SUPFAM" id="SSF53474">
    <property type="entry name" value="alpha/beta-Hydrolases"/>
    <property type="match status" value="1"/>
</dbReference>
<accession>A0ABW8AJ76</accession>